<evidence type="ECO:0000313" key="4">
    <source>
        <dbReference type="EMBL" id="KAG8196179.1"/>
    </source>
</evidence>
<organism evidence="4 5">
    <name type="scientific">Oedothorax gibbosus</name>
    <dbReference type="NCBI Taxonomy" id="931172"/>
    <lineage>
        <taxon>Eukaryota</taxon>
        <taxon>Metazoa</taxon>
        <taxon>Ecdysozoa</taxon>
        <taxon>Arthropoda</taxon>
        <taxon>Chelicerata</taxon>
        <taxon>Arachnida</taxon>
        <taxon>Araneae</taxon>
        <taxon>Araneomorphae</taxon>
        <taxon>Entelegynae</taxon>
        <taxon>Araneoidea</taxon>
        <taxon>Linyphiidae</taxon>
        <taxon>Erigoninae</taxon>
        <taxon>Oedothorax</taxon>
    </lineage>
</organism>
<feature type="compositionally biased region" description="Basic and acidic residues" evidence="1">
    <location>
        <begin position="268"/>
        <end position="282"/>
    </location>
</feature>
<evidence type="ECO:0000256" key="3">
    <source>
        <dbReference type="SAM" id="SignalP"/>
    </source>
</evidence>
<feature type="transmembrane region" description="Helical" evidence="2">
    <location>
        <begin position="381"/>
        <end position="404"/>
    </location>
</feature>
<keyword evidence="5" id="KW-1185">Reference proteome</keyword>
<feature type="region of interest" description="Disordered" evidence="1">
    <location>
        <begin position="239"/>
        <end position="328"/>
    </location>
</feature>
<feature type="compositionally biased region" description="Polar residues" evidence="1">
    <location>
        <begin position="51"/>
        <end position="79"/>
    </location>
</feature>
<name>A0AAV6VJU8_9ARAC</name>
<feature type="compositionally biased region" description="Polar residues" evidence="1">
    <location>
        <begin position="198"/>
        <end position="207"/>
    </location>
</feature>
<keyword evidence="2" id="KW-0812">Transmembrane</keyword>
<sequence length="444" mass="48875">MDKITIFSFIICSIFVSQVQSKKEHSLQRDLLSTTAHKPEITKTPAMPVPSQLQGGTSKSFPNSTHATSKAEILSSTHSKAGHKMTPAKKIPGSGDPSSKLVSKIRHKTTPKTTTTELTTIETTTETTTELTTVEETTTETTTIEETTTETTTVEETTTESTTIEETTTEMTTVETTTEDITTHSAKSNKPTPRLKSGLTTEDNSATKSWQKYLKKTTSLPIATAKSNKELLMKSVEKQGTSTVAEKNGHATTSPTISNSNKALTMNLDEKEVSRSTTKENYHGATSPYVNTRPSEDSTNQNGVKMRKTYTSSTNDDEINESSTAPSNTSVDVKVDIDIDIKLRSSLSSTEGNSSEEYFSSTTATSPMPRNREKRQQKKKVLAGVILVVLISLSAAFAVMFVLVPAKTEVRTRRYHRRPDQVELITPGRRNRPRFYDATIYMGY</sequence>
<evidence type="ECO:0000313" key="5">
    <source>
        <dbReference type="Proteomes" id="UP000827092"/>
    </source>
</evidence>
<feature type="compositionally biased region" description="Low complexity" evidence="1">
    <location>
        <begin position="123"/>
        <end position="180"/>
    </location>
</feature>
<feature type="region of interest" description="Disordered" evidence="1">
    <location>
        <begin position="34"/>
        <end position="103"/>
    </location>
</feature>
<keyword evidence="2" id="KW-0472">Membrane</keyword>
<dbReference type="AlphaFoldDB" id="A0AAV6VJU8"/>
<proteinExistence type="predicted"/>
<feature type="region of interest" description="Disordered" evidence="1">
    <location>
        <begin position="349"/>
        <end position="377"/>
    </location>
</feature>
<keyword evidence="3" id="KW-0732">Signal</keyword>
<evidence type="ECO:0000256" key="1">
    <source>
        <dbReference type="SAM" id="MobiDB-lite"/>
    </source>
</evidence>
<feature type="chain" id="PRO_5043350001" evidence="3">
    <location>
        <begin position="22"/>
        <end position="444"/>
    </location>
</feature>
<feature type="compositionally biased region" description="Polar residues" evidence="1">
    <location>
        <begin position="239"/>
        <end position="264"/>
    </location>
</feature>
<feature type="signal peptide" evidence="3">
    <location>
        <begin position="1"/>
        <end position="21"/>
    </location>
</feature>
<keyword evidence="2" id="KW-1133">Transmembrane helix</keyword>
<evidence type="ECO:0000256" key="2">
    <source>
        <dbReference type="SAM" id="Phobius"/>
    </source>
</evidence>
<reference evidence="4 5" key="1">
    <citation type="journal article" date="2022" name="Nat. Ecol. Evol.">
        <title>A masculinizing supergene underlies an exaggerated male reproductive morph in a spider.</title>
        <authorList>
            <person name="Hendrickx F."/>
            <person name="De Corte Z."/>
            <person name="Sonet G."/>
            <person name="Van Belleghem S.M."/>
            <person name="Kostlbacher S."/>
            <person name="Vangestel C."/>
        </authorList>
    </citation>
    <scope>NUCLEOTIDE SEQUENCE [LARGE SCALE GENOMIC DNA]</scope>
    <source>
        <strain evidence="4">W744_W776</strain>
    </source>
</reference>
<feature type="compositionally biased region" description="Polar residues" evidence="1">
    <location>
        <begin position="358"/>
        <end position="368"/>
    </location>
</feature>
<dbReference type="EMBL" id="JAFNEN010000074">
    <property type="protein sequence ID" value="KAG8196179.1"/>
    <property type="molecule type" value="Genomic_DNA"/>
</dbReference>
<comment type="caution">
    <text evidence="4">The sequence shown here is derived from an EMBL/GenBank/DDBJ whole genome shotgun (WGS) entry which is preliminary data.</text>
</comment>
<dbReference type="Proteomes" id="UP000827092">
    <property type="component" value="Unassembled WGS sequence"/>
</dbReference>
<accession>A0AAV6VJU8</accession>
<gene>
    <name evidence="4" type="ORF">JTE90_007908</name>
</gene>
<feature type="region of interest" description="Disordered" evidence="1">
    <location>
        <begin position="123"/>
        <end position="207"/>
    </location>
</feature>
<protein>
    <submittedName>
        <fullName evidence="4">Uncharacterized protein</fullName>
    </submittedName>
</protein>
<feature type="compositionally biased region" description="Polar residues" evidence="1">
    <location>
        <begin position="288"/>
        <end position="314"/>
    </location>
</feature>